<accession>A0ABS4V236</accession>
<proteinExistence type="predicted"/>
<dbReference type="EMBL" id="JAGINS010000001">
    <property type="protein sequence ID" value="MBP2357866.1"/>
    <property type="molecule type" value="Genomic_DNA"/>
</dbReference>
<evidence type="ECO:0000313" key="1">
    <source>
        <dbReference type="EMBL" id="MBP2357866.1"/>
    </source>
</evidence>
<comment type="caution">
    <text evidence="1">The sequence shown here is derived from an EMBL/GenBank/DDBJ whole genome shotgun (WGS) entry which is preliminary data.</text>
</comment>
<sequence length="136" mass="15059">MLPHLIHHDGCTQYAAGHHVHWIHAKKCVQEPGRAVELLLTSSDVRDDGWFALRAAFEHAGDLPEVWMHAPADLRELLAGHRGRVFWLPRWHALRFVGLDGGATGLVNVGTEGGALCVTERPGPERTNRGDFTYGL</sequence>
<evidence type="ECO:0000313" key="2">
    <source>
        <dbReference type="Proteomes" id="UP001519311"/>
    </source>
</evidence>
<name>A0ABS4V236_9ACTN</name>
<organism evidence="1 2">
    <name type="scientific">Streptomyces clavifer</name>
    <dbReference type="NCBI Taxonomy" id="68188"/>
    <lineage>
        <taxon>Bacteria</taxon>
        <taxon>Bacillati</taxon>
        <taxon>Actinomycetota</taxon>
        <taxon>Actinomycetes</taxon>
        <taxon>Kitasatosporales</taxon>
        <taxon>Streptomycetaceae</taxon>
        <taxon>Streptomyces</taxon>
    </lineage>
</organism>
<gene>
    <name evidence="1" type="ORF">JOF59_000266</name>
</gene>
<keyword evidence="2" id="KW-1185">Reference proteome</keyword>
<reference evidence="1 2" key="1">
    <citation type="submission" date="2021-03" db="EMBL/GenBank/DDBJ databases">
        <title>Sequencing the genomes of 1000 actinobacteria strains.</title>
        <authorList>
            <person name="Klenk H.-P."/>
        </authorList>
    </citation>
    <scope>NUCLEOTIDE SEQUENCE [LARGE SCALE GENOMIC DNA]</scope>
    <source>
        <strain evidence="1 2">DSM 40843</strain>
    </source>
</reference>
<dbReference type="Proteomes" id="UP001519311">
    <property type="component" value="Unassembled WGS sequence"/>
</dbReference>
<dbReference type="RefSeq" id="WP_209469313.1">
    <property type="nucleotide sequence ID" value="NZ_BMWJ01000002.1"/>
</dbReference>
<protein>
    <submittedName>
        <fullName evidence="1">Uncharacterized protein</fullName>
    </submittedName>
</protein>